<keyword evidence="2" id="KW-1185">Reference proteome</keyword>
<accession>A0ABN7WAA8</accession>
<name>A0ABN7WAA8_GIGMA</name>
<dbReference type="EMBL" id="CAJVQB010036278">
    <property type="protein sequence ID" value="CAG8823694.1"/>
    <property type="molecule type" value="Genomic_DNA"/>
</dbReference>
<sequence>ETINPNTIQKTNIDNKYLVPSTNENNNTNYIVNSEISVCSCPVGMSEPEVLDKESNKIIETNNFNFISFLENIRSDYQNTDQLLQTVLDKFKDCYNLAKSKFVLWLFSFLYDINCNMDPMVYIKSSAHICVQVESIK</sequence>
<evidence type="ECO:0000313" key="2">
    <source>
        <dbReference type="Proteomes" id="UP000789901"/>
    </source>
</evidence>
<gene>
    <name evidence="1" type="ORF">GMARGA_LOCUS28405</name>
</gene>
<protein>
    <submittedName>
        <fullName evidence="1">24659_t:CDS:1</fullName>
    </submittedName>
</protein>
<reference evidence="1 2" key="1">
    <citation type="submission" date="2021-06" db="EMBL/GenBank/DDBJ databases">
        <authorList>
            <person name="Kallberg Y."/>
            <person name="Tangrot J."/>
            <person name="Rosling A."/>
        </authorList>
    </citation>
    <scope>NUCLEOTIDE SEQUENCE [LARGE SCALE GENOMIC DNA]</scope>
    <source>
        <strain evidence="1 2">120-4 pot B 10/14</strain>
    </source>
</reference>
<proteinExistence type="predicted"/>
<comment type="caution">
    <text evidence="1">The sequence shown here is derived from an EMBL/GenBank/DDBJ whole genome shotgun (WGS) entry which is preliminary data.</text>
</comment>
<organism evidence="1 2">
    <name type="scientific">Gigaspora margarita</name>
    <dbReference type="NCBI Taxonomy" id="4874"/>
    <lineage>
        <taxon>Eukaryota</taxon>
        <taxon>Fungi</taxon>
        <taxon>Fungi incertae sedis</taxon>
        <taxon>Mucoromycota</taxon>
        <taxon>Glomeromycotina</taxon>
        <taxon>Glomeromycetes</taxon>
        <taxon>Diversisporales</taxon>
        <taxon>Gigasporaceae</taxon>
        <taxon>Gigaspora</taxon>
    </lineage>
</organism>
<dbReference type="Proteomes" id="UP000789901">
    <property type="component" value="Unassembled WGS sequence"/>
</dbReference>
<feature type="non-terminal residue" evidence="1">
    <location>
        <position position="1"/>
    </location>
</feature>
<evidence type="ECO:0000313" key="1">
    <source>
        <dbReference type="EMBL" id="CAG8823694.1"/>
    </source>
</evidence>